<evidence type="ECO:0000313" key="5">
    <source>
        <dbReference type="Proteomes" id="UP000326207"/>
    </source>
</evidence>
<proteinExistence type="predicted"/>
<comment type="caution">
    <text evidence="3">The sequence shown here is derived from an EMBL/GenBank/DDBJ whole genome shotgun (WGS) entry which is preliminary data.</text>
</comment>
<organism evidence="3 6">
    <name type="scientific">Halosegnis rubeus</name>
    <dbReference type="NCBI Taxonomy" id="2212850"/>
    <lineage>
        <taxon>Archaea</taxon>
        <taxon>Methanobacteriati</taxon>
        <taxon>Methanobacteriota</taxon>
        <taxon>Stenosarchaea group</taxon>
        <taxon>Halobacteria</taxon>
        <taxon>Halobacteriales</taxon>
        <taxon>Natronomonadaceae</taxon>
        <taxon>Halosegnis</taxon>
    </lineage>
</organism>
<protein>
    <submittedName>
        <fullName evidence="3">SprT domain-containing protein</fullName>
    </submittedName>
</protein>
<dbReference type="AlphaFoldDB" id="A0A5N5UHN0"/>
<dbReference type="Proteomes" id="UP000326302">
    <property type="component" value="Unassembled WGS sequence"/>
</dbReference>
<evidence type="ECO:0000313" key="4">
    <source>
        <dbReference type="EMBL" id="KAB7519740.1"/>
    </source>
</evidence>
<dbReference type="Pfam" id="PF10263">
    <property type="entry name" value="SprT-like"/>
    <property type="match status" value="1"/>
</dbReference>
<dbReference type="EMBL" id="QKKZ01000001">
    <property type="protein sequence ID" value="KAB7515654.1"/>
    <property type="molecule type" value="Genomic_DNA"/>
</dbReference>
<accession>A0A5N5UAK9</accession>
<dbReference type="InterPro" id="IPR006640">
    <property type="entry name" value="SprT-like_domain"/>
</dbReference>
<sequence>MWPPASHDALLDHARSYADSVPLAVDTDGLDWEVSTRAKRRAGVCRYDGDGITIRLAWRAAERFDRAQFERVIRHELIHAWEYQTAGEAGHGARFREQASRLGVSVTCPTFATPRLRLECTNCAWTADRHRASAVVTSPDARRCGDCGARYEVEHLASSERWRTAAGYRGARERIDVW</sequence>
<name>A0A5N5UHN0_9EURY</name>
<gene>
    <name evidence="2" type="ORF">DM867_00455</name>
    <name evidence="3" type="ORF">DMP03_07225</name>
    <name evidence="4" type="ORF">DP108_00350</name>
</gene>
<dbReference type="EMBL" id="QJOW01000002">
    <property type="protein sequence ID" value="KAB7517141.1"/>
    <property type="molecule type" value="Genomic_DNA"/>
</dbReference>
<evidence type="ECO:0000313" key="2">
    <source>
        <dbReference type="EMBL" id="KAB7515654.1"/>
    </source>
</evidence>
<keyword evidence="7" id="KW-1185">Reference proteome</keyword>
<evidence type="ECO:0000313" key="7">
    <source>
        <dbReference type="Proteomes" id="UP000326865"/>
    </source>
</evidence>
<dbReference type="OrthoDB" id="350006at2157"/>
<dbReference type="GO" id="GO:0006950">
    <property type="term" value="P:response to stress"/>
    <property type="evidence" value="ECO:0007669"/>
    <property type="project" value="UniProtKB-ARBA"/>
</dbReference>
<accession>A0A5N5ULD8</accession>
<dbReference type="Proteomes" id="UP000326865">
    <property type="component" value="Unassembled WGS sequence"/>
</dbReference>
<evidence type="ECO:0000313" key="6">
    <source>
        <dbReference type="Proteomes" id="UP000326302"/>
    </source>
</evidence>
<accession>A0A5N5UHN0</accession>
<evidence type="ECO:0000313" key="3">
    <source>
        <dbReference type="EMBL" id="KAB7517141.1"/>
    </source>
</evidence>
<evidence type="ECO:0000259" key="1">
    <source>
        <dbReference type="Pfam" id="PF10263"/>
    </source>
</evidence>
<feature type="domain" description="SprT-like" evidence="1">
    <location>
        <begin position="27"/>
        <end position="105"/>
    </location>
</feature>
<dbReference type="Proteomes" id="UP000326207">
    <property type="component" value="Unassembled WGS sequence"/>
</dbReference>
<dbReference type="RefSeq" id="WP_152120016.1">
    <property type="nucleotide sequence ID" value="NZ_QJOW01000002.1"/>
</dbReference>
<dbReference type="EMBL" id="QMDY01000001">
    <property type="protein sequence ID" value="KAB7519740.1"/>
    <property type="molecule type" value="Genomic_DNA"/>
</dbReference>
<reference evidence="5 6" key="1">
    <citation type="submission" date="2019-10" db="EMBL/GenBank/DDBJ databases">
        <title>Unraveling microbial dark matter from salterns through culturing: the case of the genus Halosegnis.</title>
        <authorList>
            <person name="Duran-Viseras A."/>
            <person name="Andrei A.-S."/>
            <person name="Vera-Gargallo B."/>
            <person name="Ghai R."/>
            <person name="Sanchez-Porro C."/>
            <person name="Ventosa A."/>
        </authorList>
    </citation>
    <scope>NUCLEOTIDE SEQUENCE [LARGE SCALE GENOMIC DNA]</scope>
    <source>
        <strain evidence="3 6">F17-44</strain>
        <strain evidence="2 7">F18-79</strain>
        <strain evidence="4 5">F19-13</strain>
    </source>
</reference>